<dbReference type="CDD" id="cd12148">
    <property type="entry name" value="fungal_TF_MHR"/>
    <property type="match status" value="1"/>
</dbReference>
<feature type="compositionally biased region" description="Low complexity" evidence="3">
    <location>
        <begin position="586"/>
        <end position="600"/>
    </location>
</feature>
<evidence type="ECO:0000256" key="1">
    <source>
        <dbReference type="ARBA" id="ARBA00004123"/>
    </source>
</evidence>
<name>A0AAE0MB07_9PEZI</name>
<comment type="caution">
    <text evidence="4">The sequence shown here is derived from an EMBL/GenBank/DDBJ whole genome shotgun (WGS) entry which is preliminary data.</text>
</comment>
<feature type="compositionally biased region" description="Low complexity" evidence="3">
    <location>
        <begin position="13"/>
        <end position="25"/>
    </location>
</feature>
<dbReference type="AlphaFoldDB" id="A0AAE0MB07"/>
<evidence type="ECO:0008006" key="6">
    <source>
        <dbReference type="Google" id="ProtNLM"/>
    </source>
</evidence>
<reference evidence="4" key="1">
    <citation type="journal article" date="2023" name="Mol. Phylogenet. Evol.">
        <title>Genome-scale phylogeny and comparative genomics of the fungal order Sordariales.</title>
        <authorList>
            <person name="Hensen N."/>
            <person name="Bonometti L."/>
            <person name="Westerberg I."/>
            <person name="Brannstrom I.O."/>
            <person name="Guillou S."/>
            <person name="Cros-Aarteil S."/>
            <person name="Calhoun S."/>
            <person name="Haridas S."/>
            <person name="Kuo A."/>
            <person name="Mondo S."/>
            <person name="Pangilinan J."/>
            <person name="Riley R."/>
            <person name="LaButti K."/>
            <person name="Andreopoulos B."/>
            <person name="Lipzen A."/>
            <person name="Chen C."/>
            <person name="Yan M."/>
            <person name="Daum C."/>
            <person name="Ng V."/>
            <person name="Clum A."/>
            <person name="Steindorff A."/>
            <person name="Ohm R.A."/>
            <person name="Martin F."/>
            <person name="Silar P."/>
            <person name="Natvig D.O."/>
            <person name="Lalanne C."/>
            <person name="Gautier V."/>
            <person name="Ament-Velasquez S.L."/>
            <person name="Kruys A."/>
            <person name="Hutchinson M.I."/>
            <person name="Powell A.J."/>
            <person name="Barry K."/>
            <person name="Miller A.N."/>
            <person name="Grigoriev I.V."/>
            <person name="Debuchy R."/>
            <person name="Gladieux P."/>
            <person name="Hiltunen Thoren M."/>
            <person name="Johannesson H."/>
        </authorList>
    </citation>
    <scope>NUCLEOTIDE SEQUENCE</scope>
    <source>
        <strain evidence="4">SMH4131-1</strain>
    </source>
</reference>
<keyword evidence="5" id="KW-1185">Reference proteome</keyword>
<feature type="region of interest" description="Disordered" evidence="3">
    <location>
        <begin position="52"/>
        <end position="74"/>
    </location>
</feature>
<evidence type="ECO:0000313" key="4">
    <source>
        <dbReference type="EMBL" id="KAK3324469.1"/>
    </source>
</evidence>
<accession>A0AAE0MB07</accession>
<feature type="region of interest" description="Disordered" evidence="3">
    <location>
        <begin position="1"/>
        <end position="25"/>
    </location>
</feature>
<organism evidence="4 5">
    <name type="scientific">Cercophora scortea</name>
    <dbReference type="NCBI Taxonomy" id="314031"/>
    <lineage>
        <taxon>Eukaryota</taxon>
        <taxon>Fungi</taxon>
        <taxon>Dikarya</taxon>
        <taxon>Ascomycota</taxon>
        <taxon>Pezizomycotina</taxon>
        <taxon>Sordariomycetes</taxon>
        <taxon>Sordariomycetidae</taxon>
        <taxon>Sordariales</taxon>
        <taxon>Lasiosphaeriaceae</taxon>
        <taxon>Cercophora</taxon>
    </lineage>
</organism>
<dbReference type="Proteomes" id="UP001286456">
    <property type="component" value="Unassembled WGS sequence"/>
</dbReference>
<keyword evidence="2" id="KW-0539">Nucleus</keyword>
<evidence type="ECO:0000313" key="5">
    <source>
        <dbReference type="Proteomes" id="UP001286456"/>
    </source>
</evidence>
<evidence type="ECO:0000256" key="2">
    <source>
        <dbReference type="ARBA" id="ARBA00023242"/>
    </source>
</evidence>
<dbReference type="GO" id="GO:0005634">
    <property type="term" value="C:nucleus"/>
    <property type="evidence" value="ECO:0007669"/>
    <property type="project" value="UniProtKB-SubCell"/>
</dbReference>
<feature type="region of interest" description="Disordered" evidence="3">
    <location>
        <begin position="586"/>
        <end position="614"/>
    </location>
</feature>
<dbReference type="PANTHER" id="PTHR31001">
    <property type="entry name" value="UNCHARACTERIZED TRANSCRIPTIONAL REGULATORY PROTEIN"/>
    <property type="match status" value="1"/>
</dbReference>
<proteinExistence type="predicted"/>
<reference evidence="4" key="2">
    <citation type="submission" date="2023-06" db="EMBL/GenBank/DDBJ databases">
        <authorList>
            <consortium name="Lawrence Berkeley National Laboratory"/>
            <person name="Haridas S."/>
            <person name="Hensen N."/>
            <person name="Bonometti L."/>
            <person name="Westerberg I."/>
            <person name="Brannstrom I.O."/>
            <person name="Guillou S."/>
            <person name="Cros-Aarteil S."/>
            <person name="Calhoun S."/>
            <person name="Kuo A."/>
            <person name="Mondo S."/>
            <person name="Pangilinan J."/>
            <person name="Riley R."/>
            <person name="Labutti K."/>
            <person name="Andreopoulos B."/>
            <person name="Lipzen A."/>
            <person name="Chen C."/>
            <person name="Yanf M."/>
            <person name="Daum C."/>
            <person name="Ng V."/>
            <person name="Clum A."/>
            <person name="Steindorff A."/>
            <person name="Ohm R."/>
            <person name="Martin F."/>
            <person name="Silar P."/>
            <person name="Natvig D."/>
            <person name="Lalanne C."/>
            <person name="Gautier V."/>
            <person name="Ament-Velasquez S.L."/>
            <person name="Kruys A."/>
            <person name="Hutchinson M.I."/>
            <person name="Powell A.J."/>
            <person name="Barry K."/>
            <person name="Miller A.N."/>
            <person name="Grigoriev I.V."/>
            <person name="Debuchy R."/>
            <person name="Gladieux P."/>
            <person name="Thoren M.H."/>
            <person name="Johannesson H."/>
        </authorList>
    </citation>
    <scope>NUCLEOTIDE SEQUENCE</scope>
    <source>
        <strain evidence="4">SMH4131-1</strain>
    </source>
</reference>
<comment type="subcellular location">
    <subcellularLocation>
        <location evidence="1">Nucleus</location>
    </subcellularLocation>
</comment>
<protein>
    <recommendedName>
        <fullName evidence="6">Transcription factor domain-containing protein</fullName>
    </recommendedName>
</protein>
<dbReference type="PANTHER" id="PTHR31001:SF40">
    <property type="entry name" value="ZN(II)2CYS6 TRANSCRIPTION FACTOR (EUROFUNG)"/>
    <property type="match status" value="1"/>
</dbReference>
<dbReference type="EMBL" id="JAUEPO010000004">
    <property type="protein sequence ID" value="KAK3324469.1"/>
    <property type="molecule type" value="Genomic_DNA"/>
</dbReference>
<gene>
    <name evidence="4" type="ORF">B0T19DRAFT_464561</name>
</gene>
<evidence type="ECO:0000256" key="3">
    <source>
        <dbReference type="SAM" id="MobiDB-lite"/>
    </source>
</evidence>
<dbReference type="InterPro" id="IPR050613">
    <property type="entry name" value="Sec_Metabolite_Reg"/>
</dbReference>
<sequence>MTDHDVIIQRLHPSPGRAPASSSATGPSAFVTTATFNGLLAASAVVSSSSPGLETNPHSAFSDQPSSLESSHVRQTNPVDELQVADVLSCLSDLDFISKLFKRWYEVSEVRILPTRFALEAISSLRPTAASLANSPSIHSQTATTAARVLQTTLQPLVITPDTAASDFTRLMTGPSLRLETLGLLFATAGLAALKLPNTEFIFIHHAPSNTERKVFASKMASASETCLAICDRYFIVNDVTIWLRADNVTLTSLVYGNTSPQAWHVSGLLFNDIVVLNLHHQSDEASRGPLVLEEIQARVFAAAYRTDKAMSTVCGKPPRLLRHYCDRRQPLHLLDDELTGSEEDIRAAIDTLDEDGWSRRANLHSTTWLRARFVLSTFREEMLRVELGFGDSVQDGNIIREISRGVHEAWNRFPRYIRYDHSCWDSSNPSPNICFMLLVVYVEYLDIVFLVERLLYIRVHASNSQGDDSALLTAGALVLSTTVTSSRHLSRSSGAYIDYVWVLMFYGLPSATVLALALKRSSSLGGRALHPLSWPSMYRQLSALAADLEGIVETSDCSHSPMKRGSKFPVDTLDEALNARMTTNTAATTTAPSESVTASGPPPATAQPSISMPSFSSSLPVESFDFLAMDEGGFGEAMNCLDANDIAALDFASFGRGDVWGA</sequence>